<dbReference type="EMBL" id="JBBPBM010000001">
    <property type="protein sequence ID" value="KAK8601125.1"/>
    <property type="molecule type" value="Genomic_DNA"/>
</dbReference>
<proteinExistence type="predicted"/>
<reference evidence="1 2" key="1">
    <citation type="journal article" date="2024" name="G3 (Bethesda)">
        <title>Genome assembly of Hibiscus sabdariffa L. provides insights into metabolisms of medicinal natural products.</title>
        <authorList>
            <person name="Kim T."/>
        </authorList>
    </citation>
    <scope>NUCLEOTIDE SEQUENCE [LARGE SCALE GENOMIC DNA]</scope>
    <source>
        <strain evidence="1">TK-2024</strain>
        <tissue evidence="1">Old leaves</tissue>
    </source>
</reference>
<organism evidence="1 2">
    <name type="scientific">Hibiscus sabdariffa</name>
    <name type="common">roselle</name>
    <dbReference type="NCBI Taxonomy" id="183260"/>
    <lineage>
        <taxon>Eukaryota</taxon>
        <taxon>Viridiplantae</taxon>
        <taxon>Streptophyta</taxon>
        <taxon>Embryophyta</taxon>
        <taxon>Tracheophyta</taxon>
        <taxon>Spermatophyta</taxon>
        <taxon>Magnoliopsida</taxon>
        <taxon>eudicotyledons</taxon>
        <taxon>Gunneridae</taxon>
        <taxon>Pentapetalae</taxon>
        <taxon>rosids</taxon>
        <taxon>malvids</taxon>
        <taxon>Malvales</taxon>
        <taxon>Malvaceae</taxon>
        <taxon>Malvoideae</taxon>
        <taxon>Hibiscus</taxon>
    </lineage>
</organism>
<protein>
    <submittedName>
        <fullName evidence="1">Uncharacterized protein</fullName>
    </submittedName>
</protein>
<evidence type="ECO:0000313" key="2">
    <source>
        <dbReference type="Proteomes" id="UP001472677"/>
    </source>
</evidence>
<comment type="caution">
    <text evidence="1">The sequence shown here is derived from an EMBL/GenBank/DDBJ whole genome shotgun (WGS) entry which is preliminary data.</text>
</comment>
<gene>
    <name evidence="1" type="ORF">V6N12_050967</name>
</gene>
<keyword evidence="2" id="KW-1185">Reference proteome</keyword>
<accession>A0ABR2GEJ0</accession>
<sequence>MSTDIPNIEHERHETQENPLFGCVGEDRGVTDEDVVLVFREECSKERVLETRAMAELQNLLGKSMEEEPGEVPTPLLEWDSGAIQQTQEVESVLKSSESLNHERNVLLDLVNPGDILNNQNSKHLKNLTVEIILSKGVQQKIRLVNELVIDSLSAE</sequence>
<dbReference type="Proteomes" id="UP001472677">
    <property type="component" value="Unassembled WGS sequence"/>
</dbReference>
<evidence type="ECO:0000313" key="1">
    <source>
        <dbReference type="EMBL" id="KAK8601125.1"/>
    </source>
</evidence>
<name>A0ABR2GEJ0_9ROSI</name>